<dbReference type="eggNOG" id="ENOG5032ZMJ">
    <property type="taxonomic scope" value="Bacteria"/>
</dbReference>
<feature type="region of interest" description="Disordered" evidence="1">
    <location>
        <begin position="1"/>
        <end position="32"/>
    </location>
</feature>
<proteinExistence type="predicted"/>
<dbReference type="OrthoDB" id="826539at2"/>
<comment type="caution">
    <text evidence="2">The sequence shown here is derived from an EMBL/GenBank/DDBJ whole genome shotgun (WGS) entry which is preliminary data.</text>
</comment>
<reference evidence="2 3" key="1">
    <citation type="submission" date="2006-02" db="EMBL/GenBank/DDBJ databases">
        <authorList>
            <person name="Amann R."/>
            <person name="Ferriera S."/>
            <person name="Johnson J."/>
            <person name="Kravitz S."/>
            <person name="Halpern A."/>
            <person name="Remington K."/>
            <person name="Beeson K."/>
            <person name="Tran B."/>
            <person name="Rogers Y.-H."/>
            <person name="Friedman R."/>
            <person name="Venter J.C."/>
        </authorList>
    </citation>
    <scope>NUCLEOTIDE SEQUENCE [LARGE SCALE GENOMIC DNA]</scope>
    <source>
        <strain evidence="2 3">DSM 3645</strain>
    </source>
</reference>
<feature type="compositionally biased region" description="Basic and acidic residues" evidence="1">
    <location>
        <begin position="1"/>
        <end position="14"/>
    </location>
</feature>
<evidence type="ECO:0000256" key="1">
    <source>
        <dbReference type="SAM" id="MobiDB-lite"/>
    </source>
</evidence>
<gene>
    <name evidence="2" type="ORF">DSM3645_27942</name>
</gene>
<dbReference type="Pfam" id="PF13031">
    <property type="entry name" value="DUF3892"/>
    <property type="match status" value="1"/>
</dbReference>
<evidence type="ECO:0008006" key="4">
    <source>
        <dbReference type="Google" id="ProtNLM"/>
    </source>
</evidence>
<dbReference type="RefSeq" id="WP_002653482.1">
    <property type="nucleotide sequence ID" value="NZ_CH672376.1"/>
</dbReference>
<dbReference type="HOGENOM" id="CLU_2481361_0_0_0"/>
<dbReference type="InterPro" id="IPR024997">
    <property type="entry name" value="DUF3892"/>
</dbReference>
<evidence type="ECO:0000313" key="2">
    <source>
        <dbReference type="EMBL" id="EAQ81488.1"/>
    </source>
</evidence>
<dbReference type="EMBL" id="AANZ01000004">
    <property type="protein sequence ID" value="EAQ81488.1"/>
    <property type="molecule type" value="Genomic_DNA"/>
</dbReference>
<feature type="compositionally biased region" description="Polar residues" evidence="1">
    <location>
        <begin position="20"/>
        <end position="29"/>
    </location>
</feature>
<name>A3ZP14_9BACT</name>
<dbReference type="AlphaFoldDB" id="A3ZP14"/>
<evidence type="ECO:0000313" key="3">
    <source>
        <dbReference type="Proteomes" id="UP000004358"/>
    </source>
</evidence>
<organism evidence="2 3">
    <name type="scientific">Blastopirellula marina DSM 3645</name>
    <dbReference type="NCBI Taxonomy" id="314230"/>
    <lineage>
        <taxon>Bacteria</taxon>
        <taxon>Pseudomonadati</taxon>
        <taxon>Planctomycetota</taxon>
        <taxon>Planctomycetia</taxon>
        <taxon>Pirellulales</taxon>
        <taxon>Pirellulaceae</taxon>
        <taxon>Blastopirellula</taxon>
    </lineage>
</organism>
<protein>
    <recommendedName>
        <fullName evidence="4">DUF3892 domain-containing protein</fullName>
    </recommendedName>
</protein>
<sequence>MADRKVTRSAKDSDGDITALCNTGQSWSPRQKRDAINDIENGIHSYFVEGSRGRVDIRVVNGQSGKYLRTDPDKTSKNNLDDLLIAEIA</sequence>
<dbReference type="Proteomes" id="UP000004358">
    <property type="component" value="Unassembled WGS sequence"/>
</dbReference>
<accession>A3ZP14</accession>